<dbReference type="GO" id="GO:0030125">
    <property type="term" value="C:clathrin vesicle coat"/>
    <property type="evidence" value="ECO:0007669"/>
    <property type="project" value="TreeGrafter"/>
</dbReference>
<accession>A0A7S3LCD2</accession>
<feature type="region of interest" description="Disordered" evidence="1">
    <location>
        <begin position="204"/>
        <end position="232"/>
    </location>
</feature>
<name>A0A7S3LCD2_9STRA</name>
<dbReference type="SUPFAM" id="SSF50729">
    <property type="entry name" value="PH domain-like"/>
    <property type="match status" value="1"/>
</dbReference>
<dbReference type="PANTHER" id="PTHR12847">
    <property type="entry name" value="ATP-BINDING CASSETTE ABC TRANSPORTER-RELATED"/>
    <property type="match status" value="1"/>
</dbReference>
<dbReference type="InterPro" id="IPR012466">
    <property type="entry name" value="NECAP_PHear"/>
</dbReference>
<protein>
    <recommendedName>
        <fullName evidence="2">NECAP PHear domain-containing protein</fullName>
    </recommendedName>
</protein>
<feature type="domain" description="NECAP PHear" evidence="2">
    <location>
        <begin position="27"/>
        <end position="175"/>
    </location>
</feature>
<sequence>MPLTAEEAGVPNVAAAYLKSLEDPEVIERVRCSIPDAHVFKLPHRPTAGGWRGADWDQEVWQGTLKVVERGDLTVILLVDRANGGIFAVCPVQDGAVDRCVDSSRYFVLRVENAQNGRHMYIGMAFNERNDAFDFNTSLEDSRREKEIEAAPVVVEQGPAKDYSMKDGDKIHINVNKVAGKRTSSRRTKSATVGKKGSAAVGLFLKGNPRDTKPRRTESGGVEAFGANEFGS</sequence>
<evidence type="ECO:0000313" key="3">
    <source>
        <dbReference type="EMBL" id="CAE0418927.1"/>
    </source>
</evidence>
<evidence type="ECO:0000259" key="2">
    <source>
        <dbReference type="Pfam" id="PF07933"/>
    </source>
</evidence>
<organism evidence="3">
    <name type="scientific">Amphora coffeiformis</name>
    <dbReference type="NCBI Taxonomy" id="265554"/>
    <lineage>
        <taxon>Eukaryota</taxon>
        <taxon>Sar</taxon>
        <taxon>Stramenopiles</taxon>
        <taxon>Ochrophyta</taxon>
        <taxon>Bacillariophyta</taxon>
        <taxon>Bacillariophyceae</taxon>
        <taxon>Bacillariophycidae</taxon>
        <taxon>Thalassiophysales</taxon>
        <taxon>Catenulaceae</taxon>
        <taxon>Amphora</taxon>
    </lineage>
</organism>
<dbReference type="PANTHER" id="PTHR12847:SF9">
    <property type="entry name" value="NECAP-LIKE PROTEIN CG9132"/>
    <property type="match status" value="1"/>
</dbReference>
<dbReference type="Pfam" id="PF07933">
    <property type="entry name" value="DUF1681"/>
    <property type="match status" value="1"/>
</dbReference>
<dbReference type="AlphaFoldDB" id="A0A7S3LCD2"/>
<proteinExistence type="predicted"/>
<dbReference type="EMBL" id="HBIM01021116">
    <property type="protein sequence ID" value="CAE0418927.1"/>
    <property type="molecule type" value="Transcribed_RNA"/>
</dbReference>
<gene>
    <name evidence="3" type="ORF">ACOF00016_LOCUS15794</name>
</gene>
<dbReference type="InterPro" id="IPR011993">
    <property type="entry name" value="PH-like_dom_sf"/>
</dbReference>
<feature type="compositionally biased region" description="Basic and acidic residues" evidence="1">
    <location>
        <begin position="208"/>
        <end position="218"/>
    </location>
</feature>
<dbReference type="GO" id="GO:0006897">
    <property type="term" value="P:endocytosis"/>
    <property type="evidence" value="ECO:0007669"/>
    <property type="project" value="InterPro"/>
</dbReference>
<dbReference type="Gene3D" id="2.30.29.30">
    <property type="entry name" value="Pleckstrin-homology domain (PH domain)/Phosphotyrosine-binding domain (PTB)"/>
    <property type="match status" value="1"/>
</dbReference>
<reference evidence="3" key="1">
    <citation type="submission" date="2021-01" db="EMBL/GenBank/DDBJ databases">
        <authorList>
            <person name="Corre E."/>
            <person name="Pelletier E."/>
            <person name="Niang G."/>
            <person name="Scheremetjew M."/>
            <person name="Finn R."/>
            <person name="Kale V."/>
            <person name="Holt S."/>
            <person name="Cochrane G."/>
            <person name="Meng A."/>
            <person name="Brown T."/>
            <person name="Cohen L."/>
        </authorList>
    </citation>
    <scope>NUCLEOTIDE SEQUENCE</scope>
    <source>
        <strain evidence="3">CCMP127</strain>
    </source>
</reference>
<evidence type="ECO:0000256" key="1">
    <source>
        <dbReference type="SAM" id="MobiDB-lite"/>
    </source>
</evidence>
<dbReference type="CDD" id="cd13228">
    <property type="entry name" value="PHear_NECAP"/>
    <property type="match status" value="1"/>
</dbReference>